<evidence type="ECO:0000313" key="4">
    <source>
        <dbReference type="Proteomes" id="UP000717981"/>
    </source>
</evidence>
<evidence type="ECO:0000256" key="1">
    <source>
        <dbReference type="SAM" id="MobiDB-lite"/>
    </source>
</evidence>
<feature type="domain" description="PepSY" evidence="2">
    <location>
        <begin position="86"/>
        <end position="135"/>
    </location>
</feature>
<comment type="caution">
    <text evidence="3">The sequence shown here is derived from an EMBL/GenBank/DDBJ whole genome shotgun (WGS) entry which is preliminary data.</text>
</comment>
<organism evidence="3 4">
    <name type="scientific">Pseudoxanthomonas taiwanensis</name>
    <dbReference type="NCBI Taxonomy" id="176598"/>
    <lineage>
        <taxon>Bacteria</taxon>
        <taxon>Pseudomonadati</taxon>
        <taxon>Pseudomonadota</taxon>
        <taxon>Gammaproteobacteria</taxon>
        <taxon>Lysobacterales</taxon>
        <taxon>Lysobacteraceae</taxon>
        <taxon>Pseudoxanthomonas</taxon>
    </lineage>
</organism>
<evidence type="ECO:0000259" key="2">
    <source>
        <dbReference type="Pfam" id="PF13670"/>
    </source>
</evidence>
<dbReference type="AlphaFoldDB" id="A0A921P0X3"/>
<sequence>MAPGAPAQSHKNGAQAETAGTVATLTQAEVRELLAAQGFTRVDDLEFEDGMWEAEATSADGKRVDVRVDPASGKVYTEGQVSRLGAEDIKARLAAAGYSRIHDVEYDDGLWKAEAERPDGREVEVRLDPQDGRILGVEND</sequence>
<dbReference type="InterPro" id="IPR025711">
    <property type="entry name" value="PepSY"/>
</dbReference>
<gene>
    <name evidence="3" type="ORF">CR938_10965</name>
</gene>
<evidence type="ECO:0000313" key="3">
    <source>
        <dbReference type="EMBL" id="KAF1688245.1"/>
    </source>
</evidence>
<keyword evidence="4" id="KW-1185">Reference proteome</keyword>
<protein>
    <submittedName>
        <fullName evidence="3">Peptidase M4</fullName>
    </submittedName>
</protein>
<feature type="domain" description="PepSY" evidence="2">
    <location>
        <begin position="16"/>
        <end position="76"/>
    </location>
</feature>
<dbReference type="Pfam" id="PF13670">
    <property type="entry name" value="PepSY_2"/>
    <property type="match status" value="2"/>
</dbReference>
<proteinExistence type="predicted"/>
<accession>A0A921P0X3</accession>
<dbReference type="Proteomes" id="UP000717981">
    <property type="component" value="Unassembled WGS sequence"/>
</dbReference>
<dbReference type="OrthoDB" id="5951452at2"/>
<reference evidence="3" key="1">
    <citation type="submission" date="2017-10" db="EMBL/GenBank/DDBJ databases">
        <title>Whole genome sequencing of members of genus Pseudoxanthomonas.</title>
        <authorList>
            <person name="Kumar S."/>
            <person name="Bansal K."/>
            <person name="Kaur A."/>
            <person name="Patil P."/>
            <person name="Sharma S."/>
            <person name="Patil P.B."/>
        </authorList>
    </citation>
    <scope>NUCLEOTIDE SEQUENCE</scope>
    <source>
        <strain evidence="3">DSM 22914</strain>
    </source>
</reference>
<dbReference type="EMBL" id="PDWK01000058">
    <property type="protein sequence ID" value="KAF1688245.1"/>
    <property type="molecule type" value="Genomic_DNA"/>
</dbReference>
<feature type="region of interest" description="Disordered" evidence="1">
    <location>
        <begin position="1"/>
        <end position="20"/>
    </location>
</feature>
<name>A0A921P0X3_9GAMM</name>